<sequence length="149" mass="17689">MTDMDNIVLTTILPLEILVYNLHRTVLECSLRGPIPSVEEVIDQLDNYCQIAEHIQIEEYNFGKLQHLLRKFYIQYRECYEDYDILAPERLLPDIMFGVEDRLNVMLLHVNNANDEFHDALRIGEDHGEIRIDYKCLTKDNYFFSKKYG</sequence>
<organism evidence="1 2">
    <name type="scientific">Eretmocerus hayati</name>
    <dbReference type="NCBI Taxonomy" id="131215"/>
    <lineage>
        <taxon>Eukaryota</taxon>
        <taxon>Metazoa</taxon>
        <taxon>Ecdysozoa</taxon>
        <taxon>Arthropoda</taxon>
        <taxon>Hexapoda</taxon>
        <taxon>Insecta</taxon>
        <taxon>Pterygota</taxon>
        <taxon>Neoptera</taxon>
        <taxon>Endopterygota</taxon>
        <taxon>Hymenoptera</taxon>
        <taxon>Apocrita</taxon>
        <taxon>Proctotrupomorpha</taxon>
        <taxon>Chalcidoidea</taxon>
        <taxon>Aphelinidae</taxon>
        <taxon>Aphelininae</taxon>
        <taxon>Eretmocerus</taxon>
    </lineage>
</organism>
<name>A0ACC2P1E4_9HYME</name>
<evidence type="ECO:0000313" key="1">
    <source>
        <dbReference type="EMBL" id="KAJ8675615.1"/>
    </source>
</evidence>
<gene>
    <name evidence="1" type="ORF">QAD02_011401</name>
</gene>
<accession>A0ACC2P1E4</accession>
<dbReference type="Proteomes" id="UP001239111">
    <property type="component" value="Chromosome 2"/>
</dbReference>
<reference evidence="1" key="1">
    <citation type="submission" date="2023-04" db="EMBL/GenBank/DDBJ databases">
        <title>A chromosome-level genome assembly of the parasitoid wasp Eretmocerus hayati.</title>
        <authorList>
            <person name="Zhong Y."/>
            <person name="Liu S."/>
            <person name="Liu Y."/>
        </authorList>
    </citation>
    <scope>NUCLEOTIDE SEQUENCE</scope>
    <source>
        <strain evidence="1">ZJU_SS_LIU_2023</strain>
    </source>
</reference>
<evidence type="ECO:0000313" key="2">
    <source>
        <dbReference type="Proteomes" id="UP001239111"/>
    </source>
</evidence>
<protein>
    <submittedName>
        <fullName evidence="1">Uncharacterized protein</fullName>
    </submittedName>
</protein>
<dbReference type="EMBL" id="CM056742">
    <property type="protein sequence ID" value="KAJ8675615.1"/>
    <property type="molecule type" value="Genomic_DNA"/>
</dbReference>
<proteinExistence type="predicted"/>
<comment type="caution">
    <text evidence="1">The sequence shown here is derived from an EMBL/GenBank/DDBJ whole genome shotgun (WGS) entry which is preliminary data.</text>
</comment>
<keyword evidence="2" id="KW-1185">Reference proteome</keyword>